<sequence>MKNYTLFFLIVLLTSCNFSNSYKNDADETNENKVDTTKIEANNPENSKSKYPVIRIGYYDTYKSLKSFKLDSIEEKDFNKIKSTQTFSENRIQQDSKKFYIQTANQKMSFEKVADSITYAAKLGREELSGHEYLGYNSKLNLYALRDESVTIDLLGFAEMILIDGTTNYQYIIESLGDWSVSLPVASENNKFMVYYQNPEVGSGPLSIAVLKINDKQNPKFFLKEYASCFIENGLSIEEIRWKGDSTLFIKAYRSSLDEDSGYEVKTYAYFSAKIN</sequence>
<keyword evidence="2" id="KW-1185">Reference proteome</keyword>
<reference evidence="1 2" key="1">
    <citation type="submission" date="2019-04" db="EMBL/GenBank/DDBJ databases">
        <title>Flavobacterium sp. nov. isolated from construction timber.</title>
        <authorList>
            <person name="Lin S.-Y."/>
            <person name="Chang C.-T."/>
            <person name="Young C.-C."/>
        </authorList>
    </citation>
    <scope>NUCLEOTIDE SEQUENCE [LARGE SCALE GENOMIC DNA]</scope>
    <source>
        <strain evidence="1 2">CC-CTC003</strain>
    </source>
</reference>
<proteinExistence type="predicted"/>
<name>A0A4S4A0F7_9FLAO</name>
<evidence type="ECO:0000313" key="2">
    <source>
        <dbReference type="Proteomes" id="UP000307507"/>
    </source>
</evidence>
<dbReference type="RefSeq" id="WP_136402755.1">
    <property type="nucleotide sequence ID" value="NZ_SSNZ01000002.1"/>
</dbReference>
<accession>A0A4S4A0F7</accession>
<dbReference type="PROSITE" id="PS51257">
    <property type="entry name" value="PROKAR_LIPOPROTEIN"/>
    <property type="match status" value="1"/>
</dbReference>
<comment type="caution">
    <text evidence="1">The sequence shown here is derived from an EMBL/GenBank/DDBJ whole genome shotgun (WGS) entry which is preliminary data.</text>
</comment>
<protein>
    <recommendedName>
        <fullName evidence="3">Lipoprotein</fullName>
    </recommendedName>
</protein>
<dbReference type="OrthoDB" id="9816185at2"/>
<dbReference type="AlphaFoldDB" id="A0A4S4A0F7"/>
<organism evidence="1 2">
    <name type="scientific">Flavobacterium supellecticarium</name>
    <dbReference type="NCBI Taxonomy" id="2565924"/>
    <lineage>
        <taxon>Bacteria</taxon>
        <taxon>Pseudomonadati</taxon>
        <taxon>Bacteroidota</taxon>
        <taxon>Flavobacteriia</taxon>
        <taxon>Flavobacteriales</taxon>
        <taxon>Flavobacteriaceae</taxon>
        <taxon>Flavobacterium</taxon>
    </lineage>
</organism>
<dbReference type="Proteomes" id="UP000307507">
    <property type="component" value="Unassembled WGS sequence"/>
</dbReference>
<gene>
    <name evidence="1" type="ORF">E6C50_08425</name>
</gene>
<evidence type="ECO:0008006" key="3">
    <source>
        <dbReference type="Google" id="ProtNLM"/>
    </source>
</evidence>
<dbReference type="EMBL" id="SSNZ01000002">
    <property type="protein sequence ID" value="THF51771.1"/>
    <property type="molecule type" value="Genomic_DNA"/>
</dbReference>
<evidence type="ECO:0000313" key="1">
    <source>
        <dbReference type="EMBL" id="THF51771.1"/>
    </source>
</evidence>